<dbReference type="Proteomes" id="UP000185779">
    <property type="component" value="Unassembled WGS sequence"/>
</dbReference>
<organism evidence="3 4">
    <name type="scientific">Candidatus Syntropharchaeum butanivorans</name>
    <dbReference type="NCBI Taxonomy" id="1839936"/>
    <lineage>
        <taxon>Archaea</taxon>
        <taxon>Methanobacteriati</taxon>
        <taxon>Methanobacteriota</taxon>
        <taxon>Stenosarchaea group</taxon>
        <taxon>Methanomicrobia</taxon>
        <taxon>Methanosarcinales</taxon>
        <taxon>ANME-2 cluster</taxon>
        <taxon>Candidatus Syntropharchaeum</taxon>
    </lineage>
</organism>
<evidence type="ECO:0000313" key="4">
    <source>
        <dbReference type="Proteomes" id="UP000185779"/>
    </source>
</evidence>
<dbReference type="EMBL" id="DRIE01000109">
    <property type="protein sequence ID" value="HEC57541.1"/>
    <property type="molecule type" value="Genomic_DNA"/>
</dbReference>
<feature type="transmembrane region" description="Helical" evidence="1">
    <location>
        <begin position="15"/>
        <end position="34"/>
    </location>
</feature>
<reference evidence="3 4" key="1">
    <citation type="submission" date="2016-05" db="EMBL/GenBank/DDBJ databases">
        <title>Microbial consortia oxidize butane by reversing methanogenesis.</title>
        <authorList>
            <person name="Laso-Perez R."/>
            <person name="Richter M."/>
            <person name="Wegener G."/>
            <person name="Musat F."/>
        </authorList>
    </citation>
    <scope>NUCLEOTIDE SEQUENCE [LARGE SCALE GENOMIC DNA]</scope>
    <source>
        <strain evidence="3">BOX1</strain>
    </source>
</reference>
<reference evidence="2" key="2">
    <citation type="journal article" date="2020" name="mSystems">
        <title>Genome- and Community-Level Interaction Insights into Carbon Utilization and Element Cycling Functions of Hydrothermarchaeota in Hydrothermal Sediment.</title>
        <authorList>
            <person name="Zhou Z."/>
            <person name="Liu Y."/>
            <person name="Xu W."/>
            <person name="Pan J."/>
            <person name="Luo Z.H."/>
            <person name="Li M."/>
        </authorList>
    </citation>
    <scope>NUCLEOTIDE SEQUENCE [LARGE SCALE GENOMIC DNA]</scope>
    <source>
        <strain evidence="2">HyVt-386</strain>
    </source>
</reference>
<keyword evidence="4" id="KW-1185">Reference proteome</keyword>
<name>A0A1F2P5D3_9EURY</name>
<evidence type="ECO:0000256" key="1">
    <source>
        <dbReference type="SAM" id="Phobius"/>
    </source>
</evidence>
<keyword evidence="1" id="KW-1133">Transmembrane helix</keyword>
<dbReference type="Proteomes" id="UP000885936">
    <property type="component" value="Unassembled WGS sequence"/>
</dbReference>
<dbReference type="STRING" id="1839936.SBU_000935"/>
<accession>A0A1F2P5D3</accession>
<dbReference type="AlphaFoldDB" id="A0A1F2P5D3"/>
<evidence type="ECO:0000313" key="3">
    <source>
        <dbReference type="EMBL" id="OFV66393.1"/>
    </source>
</evidence>
<keyword evidence="1" id="KW-0472">Membrane</keyword>
<protein>
    <submittedName>
        <fullName evidence="3">Uncharacterized protein</fullName>
    </submittedName>
</protein>
<proteinExistence type="predicted"/>
<keyword evidence="1" id="KW-0812">Transmembrane</keyword>
<dbReference type="EMBL" id="LYOR01000003">
    <property type="protein sequence ID" value="OFV66393.1"/>
    <property type="molecule type" value="Genomic_DNA"/>
</dbReference>
<comment type="caution">
    <text evidence="3">The sequence shown here is derived from an EMBL/GenBank/DDBJ whole genome shotgun (WGS) entry which is preliminary data.</text>
</comment>
<gene>
    <name evidence="2" type="ORF">ENI32_06645</name>
    <name evidence="3" type="ORF">SBU_000935</name>
</gene>
<evidence type="ECO:0000313" key="2">
    <source>
        <dbReference type="EMBL" id="HEC57541.1"/>
    </source>
</evidence>
<sequence>MAGINPFVRDEGGQWILLSGLIIAVGLIVLSILLNQAMMAGGRSPEAILKFPKDDIREFRWEVHRWAHHNVSRLSDGAYISNLTNQTMLLYGSRGISVNLSVLDVNATNQTANLTLFITDGPTTCNFRREYVDCIHESI</sequence>